<dbReference type="GO" id="GO:0140042">
    <property type="term" value="P:lipid droplet formation"/>
    <property type="evidence" value="ECO:0007669"/>
    <property type="project" value="UniProtKB-ARBA"/>
</dbReference>
<reference evidence="9" key="1">
    <citation type="journal article" date="2024" name="Gigascience">
        <title>Chromosome-level genome of the poultry shaft louse Menopon gallinae provides insight into the host-switching and adaptive evolution of parasitic lice.</title>
        <authorList>
            <person name="Xu Y."/>
            <person name="Ma L."/>
            <person name="Liu S."/>
            <person name="Liang Y."/>
            <person name="Liu Q."/>
            <person name="He Z."/>
            <person name="Tian L."/>
            <person name="Duan Y."/>
            <person name="Cai W."/>
            <person name="Li H."/>
            <person name="Song F."/>
        </authorList>
    </citation>
    <scope>NUCLEOTIDE SEQUENCE</scope>
    <source>
        <strain evidence="9">Cailab_2023a</strain>
    </source>
</reference>
<organism evidence="9">
    <name type="scientific">Menopon gallinae</name>
    <name type="common">poultry shaft louse</name>
    <dbReference type="NCBI Taxonomy" id="328185"/>
    <lineage>
        <taxon>Eukaryota</taxon>
        <taxon>Metazoa</taxon>
        <taxon>Ecdysozoa</taxon>
        <taxon>Arthropoda</taxon>
        <taxon>Hexapoda</taxon>
        <taxon>Insecta</taxon>
        <taxon>Pterygota</taxon>
        <taxon>Neoptera</taxon>
        <taxon>Paraneoptera</taxon>
        <taxon>Psocodea</taxon>
        <taxon>Troctomorpha</taxon>
        <taxon>Phthiraptera</taxon>
        <taxon>Amblycera</taxon>
        <taxon>Menoponidae</taxon>
        <taxon>Menopon</taxon>
    </lineage>
</organism>
<evidence type="ECO:0000256" key="2">
    <source>
        <dbReference type="ARBA" id="ARBA00022064"/>
    </source>
</evidence>
<dbReference type="GO" id="GO:0005789">
    <property type="term" value="C:endoplasmic reticulum membrane"/>
    <property type="evidence" value="ECO:0007669"/>
    <property type="project" value="UniProtKB-SubCell"/>
</dbReference>
<protein>
    <recommendedName>
        <fullName evidence="2">Seipin</fullName>
    </recommendedName>
</protein>
<dbReference type="CDD" id="cd23995">
    <property type="entry name" value="Seipin_BSCL2_like"/>
    <property type="match status" value="1"/>
</dbReference>
<keyword evidence="7 8" id="KW-0472">Membrane</keyword>
<dbReference type="GO" id="GO:0006629">
    <property type="term" value="P:lipid metabolic process"/>
    <property type="evidence" value="ECO:0007669"/>
    <property type="project" value="UniProtKB-KW"/>
</dbReference>
<evidence type="ECO:0000313" key="9">
    <source>
        <dbReference type="EMBL" id="KAL0273429.1"/>
    </source>
</evidence>
<comment type="caution">
    <text evidence="9">The sequence shown here is derived from an EMBL/GenBank/DDBJ whole genome shotgun (WGS) entry which is preliminary data.</text>
</comment>
<feature type="transmembrane region" description="Helical" evidence="8">
    <location>
        <begin position="251"/>
        <end position="274"/>
    </location>
</feature>
<dbReference type="EMBL" id="JARGDH010000003">
    <property type="protein sequence ID" value="KAL0273428.1"/>
    <property type="molecule type" value="Genomic_DNA"/>
</dbReference>
<dbReference type="AlphaFoldDB" id="A0AAW2HTZ7"/>
<evidence type="ECO:0000256" key="1">
    <source>
        <dbReference type="ARBA" id="ARBA00004477"/>
    </source>
</evidence>
<dbReference type="Pfam" id="PF06775">
    <property type="entry name" value="Seipin"/>
    <property type="match status" value="1"/>
</dbReference>
<evidence type="ECO:0000256" key="4">
    <source>
        <dbReference type="ARBA" id="ARBA00022824"/>
    </source>
</evidence>
<name>A0AAW2HTZ7_9NEOP</name>
<dbReference type="PANTHER" id="PTHR21212">
    <property type="entry name" value="BERNARDINELLI-SEIP CONGENITAL LIPODYSTROPHY 2 HOMOLOG BSCL2 PROTEIN"/>
    <property type="match status" value="1"/>
</dbReference>
<evidence type="ECO:0000256" key="3">
    <source>
        <dbReference type="ARBA" id="ARBA00022692"/>
    </source>
</evidence>
<evidence type="ECO:0000256" key="8">
    <source>
        <dbReference type="SAM" id="Phobius"/>
    </source>
</evidence>
<feature type="transmembrane region" description="Helical" evidence="8">
    <location>
        <begin position="55"/>
        <end position="76"/>
    </location>
</feature>
<sequence length="327" mass="38099">MSTIFTLLTGWIYFSLRMIQKLPGAKLVNDRIELIRDNTQQRLNRLKEQVLRGGIILLTSGIVIWLAVFMYIAFYYTYIPQLTHTRPVHLQFRTCNDSDSSICSFPTAHIQLTKRQHILMVGQRYKIYLNFEMPESEANKKLGMFMVCLELNDKTGVLVANSCRPVMLHYRSWLLHIIKTVVYSPVLLFGTAEEKQFINVEMFSDFEDDQNRPVTDLYVEIQTKKIELYSVTMHIHAHFTGLRYLMFHWPVLSAVVGTVLNLMILVFVLLLSWYHLFYTSAGTYARNIINRASLEDNTDDNKVDKNKDAVSKFEVGELKKVENIDHK</sequence>
<comment type="subcellular location">
    <subcellularLocation>
        <location evidence="1">Endoplasmic reticulum membrane</location>
        <topology evidence="1">Multi-pass membrane protein</topology>
    </subcellularLocation>
</comment>
<dbReference type="PANTHER" id="PTHR21212:SF0">
    <property type="entry name" value="SEIPIN"/>
    <property type="match status" value="1"/>
</dbReference>
<evidence type="ECO:0000256" key="6">
    <source>
        <dbReference type="ARBA" id="ARBA00023098"/>
    </source>
</evidence>
<evidence type="ECO:0000256" key="5">
    <source>
        <dbReference type="ARBA" id="ARBA00022989"/>
    </source>
</evidence>
<gene>
    <name evidence="9" type="ORF">PYX00_006092</name>
</gene>
<keyword evidence="4" id="KW-0256">Endoplasmic reticulum</keyword>
<proteinExistence type="predicted"/>
<dbReference type="EMBL" id="JARGDH010000003">
    <property type="protein sequence ID" value="KAL0273429.1"/>
    <property type="molecule type" value="Genomic_DNA"/>
</dbReference>
<keyword evidence="5 8" id="KW-1133">Transmembrane helix</keyword>
<keyword evidence="6" id="KW-0443">Lipid metabolism</keyword>
<keyword evidence="3 8" id="KW-0812">Transmembrane</keyword>
<accession>A0AAW2HTZ7</accession>
<dbReference type="InterPro" id="IPR009617">
    <property type="entry name" value="Seipin"/>
</dbReference>
<evidence type="ECO:0000256" key="7">
    <source>
        <dbReference type="ARBA" id="ARBA00023136"/>
    </source>
</evidence>